<evidence type="ECO:0000256" key="1">
    <source>
        <dbReference type="SAM" id="MobiDB-lite"/>
    </source>
</evidence>
<dbReference type="AlphaFoldDB" id="A0A0E0D309"/>
<dbReference type="EnsemblPlants" id="OMERI03G21610.1">
    <property type="protein sequence ID" value="OMERI03G21610.1"/>
    <property type="gene ID" value="OMERI03G21610"/>
</dbReference>
<dbReference type="STRING" id="40149.A0A0E0D309"/>
<evidence type="ECO:0000313" key="3">
    <source>
        <dbReference type="Proteomes" id="UP000008021"/>
    </source>
</evidence>
<feature type="region of interest" description="Disordered" evidence="1">
    <location>
        <begin position="1"/>
        <end position="23"/>
    </location>
</feature>
<proteinExistence type="predicted"/>
<name>A0A0E0D309_9ORYZ</name>
<keyword evidence="3" id="KW-1185">Reference proteome</keyword>
<dbReference type="Gramene" id="OMERI03G21610.1">
    <property type="protein sequence ID" value="OMERI03G21610.1"/>
    <property type="gene ID" value="OMERI03G21610"/>
</dbReference>
<evidence type="ECO:0000313" key="2">
    <source>
        <dbReference type="EnsemblPlants" id="OMERI03G21610.1"/>
    </source>
</evidence>
<accession>A0A0E0D309</accession>
<dbReference type="HOGENOM" id="CLU_2487195_0_0_1"/>
<dbReference type="Proteomes" id="UP000008021">
    <property type="component" value="Chromosome 3"/>
</dbReference>
<reference evidence="2" key="2">
    <citation type="submission" date="2018-05" db="EMBL/GenBank/DDBJ databases">
        <title>OmerRS3 (Oryza meridionalis Reference Sequence Version 3).</title>
        <authorList>
            <person name="Zhang J."/>
            <person name="Kudrna D."/>
            <person name="Lee S."/>
            <person name="Talag J."/>
            <person name="Welchert J."/>
            <person name="Wing R.A."/>
        </authorList>
    </citation>
    <scope>NUCLEOTIDE SEQUENCE [LARGE SCALE GENOMIC DNA]</scope>
    <source>
        <strain evidence="2">cv. OR44</strain>
    </source>
</reference>
<protein>
    <submittedName>
        <fullName evidence="2">Uncharacterized protein</fullName>
    </submittedName>
</protein>
<reference evidence="2" key="1">
    <citation type="submission" date="2015-04" db="UniProtKB">
        <authorList>
            <consortium name="EnsemblPlants"/>
        </authorList>
    </citation>
    <scope>IDENTIFICATION</scope>
</reference>
<sequence>MAAGLGHGQRWRTTQVGQPEEAQRHVRVAGKSAGARAVMVGHRLVIVILHGCDGMMSLGMMKPCDIVIVDPLSPLGPVAEKGGGGRV</sequence>
<organism evidence="2">
    <name type="scientific">Oryza meridionalis</name>
    <dbReference type="NCBI Taxonomy" id="40149"/>
    <lineage>
        <taxon>Eukaryota</taxon>
        <taxon>Viridiplantae</taxon>
        <taxon>Streptophyta</taxon>
        <taxon>Embryophyta</taxon>
        <taxon>Tracheophyta</taxon>
        <taxon>Spermatophyta</taxon>
        <taxon>Magnoliopsida</taxon>
        <taxon>Liliopsida</taxon>
        <taxon>Poales</taxon>
        <taxon>Poaceae</taxon>
        <taxon>BOP clade</taxon>
        <taxon>Oryzoideae</taxon>
        <taxon>Oryzeae</taxon>
        <taxon>Oryzinae</taxon>
        <taxon>Oryza</taxon>
    </lineage>
</organism>